<dbReference type="Proteomes" id="UP000235659">
    <property type="component" value="Unassembled WGS sequence"/>
</dbReference>
<reference evidence="2 3" key="1">
    <citation type="submission" date="2018-01" db="EMBL/GenBank/DDBJ databases">
        <title>Whole genome analyses suggest that Burkholderia sensu lato contains two further novel genera in the rhizoxinica-symbiotica group Mycetohabitans gen. nov., and Trinickia gen. nov.: implications for the evolution of diazotrophy and nodulation in the Burkholderiaceae.</title>
        <authorList>
            <person name="Estrada-de los Santos P."/>
            <person name="Palmer M."/>
            <person name="Chavez-Ramirez B."/>
            <person name="Beukes C."/>
            <person name="Steenkamp E.T."/>
            <person name="Hirsch A.M."/>
            <person name="Manyaka P."/>
            <person name="Maluk M."/>
            <person name="Lafos M."/>
            <person name="Crook M."/>
            <person name="Gross E."/>
            <person name="Simon M.F."/>
            <person name="Bueno dos Reis Junior F."/>
            <person name="Poole P.S."/>
            <person name="Venter S.N."/>
            <person name="James E.K."/>
        </authorList>
    </citation>
    <scope>NUCLEOTIDE SEQUENCE [LARGE SCALE GENOMIC DNA]</scope>
    <source>
        <strain evidence="2 3">WSM 3937</strain>
    </source>
</reference>
<comment type="caution">
    <text evidence="2">The sequence shown here is derived from an EMBL/GenBank/DDBJ whole genome shotgun (WGS) entry which is preliminary data.</text>
</comment>
<name>A0ABX4UZT9_9BURK</name>
<accession>A0ABX4UZT9</accession>
<evidence type="ECO:0000313" key="3">
    <source>
        <dbReference type="Proteomes" id="UP000235659"/>
    </source>
</evidence>
<feature type="compositionally biased region" description="Polar residues" evidence="1">
    <location>
        <begin position="28"/>
        <end position="40"/>
    </location>
</feature>
<gene>
    <name evidence="2" type="ORF">C0Z16_24255</name>
</gene>
<organism evidence="2 3">
    <name type="scientific">Paraburkholderia rhynchosiae</name>
    <dbReference type="NCBI Taxonomy" id="487049"/>
    <lineage>
        <taxon>Bacteria</taxon>
        <taxon>Pseudomonadati</taxon>
        <taxon>Pseudomonadota</taxon>
        <taxon>Betaproteobacteria</taxon>
        <taxon>Burkholderiales</taxon>
        <taxon>Burkholderiaceae</taxon>
        <taxon>Paraburkholderia</taxon>
    </lineage>
</organism>
<keyword evidence="3" id="KW-1185">Reference proteome</keyword>
<evidence type="ECO:0000313" key="2">
    <source>
        <dbReference type="EMBL" id="PMS27981.1"/>
    </source>
</evidence>
<evidence type="ECO:0000256" key="1">
    <source>
        <dbReference type="SAM" id="MobiDB-lite"/>
    </source>
</evidence>
<sequence length="66" mass="7099">MQAHKRPIAIGADWRKSGAALKAGEANATRQSASSRPRQSNRCVAAGSRLCDNPHIHANCKLLDSF</sequence>
<proteinExistence type="predicted"/>
<protein>
    <submittedName>
        <fullName evidence="2">Uncharacterized protein</fullName>
    </submittedName>
</protein>
<feature type="region of interest" description="Disordered" evidence="1">
    <location>
        <begin position="21"/>
        <end position="40"/>
    </location>
</feature>
<dbReference type="EMBL" id="PNXY01000019">
    <property type="protein sequence ID" value="PMS27981.1"/>
    <property type="molecule type" value="Genomic_DNA"/>
</dbReference>